<gene>
    <name evidence="1" type="ORF">ONZ43_g581</name>
</gene>
<organism evidence="1 2">
    <name type="scientific">Nemania bipapillata</name>
    <dbReference type="NCBI Taxonomy" id="110536"/>
    <lineage>
        <taxon>Eukaryota</taxon>
        <taxon>Fungi</taxon>
        <taxon>Dikarya</taxon>
        <taxon>Ascomycota</taxon>
        <taxon>Pezizomycotina</taxon>
        <taxon>Sordariomycetes</taxon>
        <taxon>Xylariomycetidae</taxon>
        <taxon>Xylariales</taxon>
        <taxon>Xylariaceae</taxon>
        <taxon>Nemania</taxon>
    </lineage>
</organism>
<reference evidence="1" key="1">
    <citation type="submission" date="2022-11" db="EMBL/GenBank/DDBJ databases">
        <title>Genome Sequence of Nemania bipapillata.</title>
        <authorList>
            <person name="Buettner E."/>
        </authorList>
    </citation>
    <scope>NUCLEOTIDE SEQUENCE</scope>
    <source>
        <strain evidence="1">CP14</strain>
    </source>
</reference>
<comment type="caution">
    <text evidence="1">The sequence shown here is derived from an EMBL/GenBank/DDBJ whole genome shotgun (WGS) entry which is preliminary data.</text>
</comment>
<evidence type="ECO:0000313" key="2">
    <source>
        <dbReference type="Proteomes" id="UP001153334"/>
    </source>
</evidence>
<proteinExistence type="predicted"/>
<sequence>MDEENKLLILDEQVLSAIFPDIPNVTKAPLNIISNSFDVCTFRLQLDPELKPPSGFPTDLLIRIEKAERNPEAVSRLQNLAHRKTPTLTPAVLKVGTTGNAEGWQLSYSVTAFLSGTVALEDVWNDLREDNQEALMDGVVDAIKQLQELRVRDDDILQGFQHRANMEDDSKAVPKALMGGPDTGYHFHIKPILEKFLLPEAADLSLCQIIDTGDGIAIRSADDNVGSVELNQADLDTLSNHVVLCHNDLEPRNILVRKVEREGNDGNVWYELVAIIDWELVGFFPFAYEFGFKDASLGSSNLLFSWYSLFKKKTSALLPEGEAHEKLIKALRIISQSNDKAIPKNVGVQFRAAWIKRECLVMHTDVRRGWVRKDGVAHIPTFTKDDQAKLENDILKELGYI</sequence>
<dbReference type="EMBL" id="JAPESX010000079">
    <property type="protein sequence ID" value="KAJ8123482.1"/>
    <property type="molecule type" value="Genomic_DNA"/>
</dbReference>
<protein>
    <submittedName>
        <fullName evidence="1">Uncharacterized protein</fullName>
    </submittedName>
</protein>
<name>A0ACC2J7U3_9PEZI</name>
<accession>A0ACC2J7U3</accession>
<evidence type="ECO:0000313" key="1">
    <source>
        <dbReference type="EMBL" id="KAJ8123482.1"/>
    </source>
</evidence>
<keyword evidence="2" id="KW-1185">Reference proteome</keyword>
<dbReference type="Proteomes" id="UP001153334">
    <property type="component" value="Unassembled WGS sequence"/>
</dbReference>